<evidence type="ECO:0000313" key="8">
    <source>
        <dbReference type="Proteomes" id="UP000523795"/>
    </source>
</evidence>
<keyword evidence="8" id="KW-1185">Reference proteome</keyword>
<feature type="transmembrane region" description="Helical" evidence="5">
    <location>
        <begin position="281"/>
        <end position="301"/>
    </location>
</feature>
<protein>
    <submittedName>
        <fullName evidence="7">APC family permease</fullName>
    </submittedName>
</protein>
<evidence type="ECO:0000256" key="4">
    <source>
        <dbReference type="ARBA" id="ARBA00023136"/>
    </source>
</evidence>
<gene>
    <name evidence="7" type="ORF">HER39_19075</name>
</gene>
<keyword evidence="4 5" id="KW-0472">Membrane</keyword>
<comment type="subcellular location">
    <subcellularLocation>
        <location evidence="1">Membrane</location>
        <topology evidence="1">Multi-pass membrane protein</topology>
    </subcellularLocation>
</comment>
<evidence type="ECO:0000313" key="7">
    <source>
        <dbReference type="EMBL" id="NKX52635.1"/>
    </source>
</evidence>
<feature type="transmembrane region" description="Helical" evidence="5">
    <location>
        <begin position="77"/>
        <end position="96"/>
    </location>
</feature>
<dbReference type="PANTHER" id="PTHR42770:SF16">
    <property type="entry name" value="AMINO ACID PERMEASE"/>
    <property type="match status" value="1"/>
</dbReference>
<feature type="transmembrane region" description="Helical" evidence="5">
    <location>
        <begin position="247"/>
        <end position="269"/>
    </location>
</feature>
<feature type="transmembrane region" description="Helical" evidence="5">
    <location>
        <begin position="181"/>
        <end position="200"/>
    </location>
</feature>
<keyword evidence="2 5" id="KW-0812">Transmembrane</keyword>
<feature type="transmembrane region" description="Helical" evidence="5">
    <location>
        <begin position="116"/>
        <end position="140"/>
    </location>
</feature>
<keyword evidence="3 5" id="KW-1133">Transmembrane helix</keyword>
<evidence type="ECO:0000256" key="2">
    <source>
        <dbReference type="ARBA" id="ARBA00022692"/>
    </source>
</evidence>
<evidence type="ECO:0000256" key="1">
    <source>
        <dbReference type="ARBA" id="ARBA00004141"/>
    </source>
</evidence>
<proteinExistence type="predicted"/>
<evidence type="ECO:0000259" key="6">
    <source>
        <dbReference type="Pfam" id="PF00324"/>
    </source>
</evidence>
<feature type="transmembrane region" description="Helical" evidence="5">
    <location>
        <begin position="43"/>
        <end position="65"/>
    </location>
</feature>
<dbReference type="Proteomes" id="UP000523795">
    <property type="component" value="Unassembled WGS sequence"/>
</dbReference>
<evidence type="ECO:0000256" key="5">
    <source>
        <dbReference type="SAM" id="Phobius"/>
    </source>
</evidence>
<dbReference type="PANTHER" id="PTHR42770">
    <property type="entry name" value="AMINO ACID TRANSPORTER-RELATED"/>
    <property type="match status" value="1"/>
</dbReference>
<dbReference type="Pfam" id="PF00324">
    <property type="entry name" value="AA_permease"/>
    <property type="match status" value="1"/>
</dbReference>
<feature type="transmembrane region" description="Helical" evidence="5">
    <location>
        <begin position="212"/>
        <end position="235"/>
    </location>
</feature>
<comment type="caution">
    <text evidence="7">The sequence shown here is derived from an EMBL/GenBank/DDBJ whole genome shotgun (WGS) entry which is preliminary data.</text>
</comment>
<name>A0ABX1JV19_9MICC</name>
<feature type="non-terminal residue" evidence="7">
    <location>
        <position position="1"/>
    </location>
</feature>
<accession>A0ABX1JV19</accession>
<evidence type="ECO:0000256" key="3">
    <source>
        <dbReference type="ARBA" id="ARBA00022989"/>
    </source>
</evidence>
<dbReference type="InterPro" id="IPR004841">
    <property type="entry name" value="AA-permease/SLC12A_dom"/>
</dbReference>
<dbReference type="Gene3D" id="1.20.1740.10">
    <property type="entry name" value="Amino acid/polyamine transporter I"/>
    <property type="match status" value="1"/>
</dbReference>
<dbReference type="EMBL" id="JAAZSR010000637">
    <property type="protein sequence ID" value="NKX52635.1"/>
    <property type="molecule type" value="Genomic_DNA"/>
</dbReference>
<sequence>TFVIVMLELLILLALVATIVADKGLAAFPLEAVSPASMGIGQWAVAFVFAILCYAAFEAGALYAPEAKNPDRTVPRALYGALIVLTASFAIVAWVLTGVTGVDGLQETVGADPTGFIFTVTGTYLGDTGIWVLSVLALLAQLACTLPATNFTCRYLNSLANEALLPAVLGRKNRHNSPGTAILAMTALVIVAVLGLSTLGVDPYTEITPVGFGLAALGATTLQALASAAVVGFFLRQPAAERHWWKTTLAPIAATVLLAAALYIELTSFSFITGKDTPEMLAVPWIIPLAAALGIAFGFWLRKNRPHISLHLAAGDTAEAAAEIQRQRNLLRSGADPAVPELAGEK</sequence>
<reference evidence="7 8" key="1">
    <citation type="submission" date="2020-04" db="EMBL/GenBank/DDBJ databases">
        <authorList>
            <person name="Liu S."/>
        </authorList>
    </citation>
    <scope>NUCLEOTIDE SEQUENCE [LARGE SCALE GENOMIC DNA]</scope>
    <source>
        <strain evidence="7 8">CGMCC 1.15091</strain>
    </source>
</reference>
<organism evidence="7 8">
    <name type="scientific">Arthrobacter deserti</name>
    <dbReference type="NCBI Taxonomy" id="1742687"/>
    <lineage>
        <taxon>Bacteria</taxon>
        <taxon>Bacillati</taxon>
        <taxon>Actinomycetota</taxon>
        <taxon>Actinomycetes</taxon>
        <taxon>Micrococcales</taxon>
        <taxon>Micrococcaceae</taxon>
        <taxon>Arthrobacter</taxon>
    </lineage>
</organism>
<dbReference type="PIRSF" id="PIRSF006060">
    <property type="entry name" value="AA_transporter"/>
    <property type="match status" value="1"/>
</dbReference>
<feature type="domain" description="Amino acid permease/ SLC12A" evidence="6">
    <location>
        <begin position="31"/>
        <end position="308"/>
    </location>
</feature>
<dbReference type="InterPro" id="IPR050367">
    <property type="entry name" value="APC_superfamily"/>
</dbReference>